<evidence type="ECO:0000256" key="1">
    <source>
        <dbReference type="ARBA" id="ARBA00022490"/>
    </source>
</evidence>
<dbReference type="OrthoDB" id="2122564at2759"/>
<dbReference type="Proteomes" id="UP000186817">
    <property type="component" value="Unassembled WGS sequence"/>
</dbReference>
<reference evidence="4 5" key="1">
    <citation type="submission" date="2016-02" db="EMBL/GenBank/DDBJ databases">
        <title>Genome analysis of coral dinoflagellate symbionts highlights evolutionary adaptations to a symbiotic lifestyle.</title>
        <authorList>
            <person name="Aranda M."/>
            <person name="Li Y."/>
            <person name="Liew Y.J."/>
            <person name="Baumgarten S."/>
            <person name="Simakov O."/>
            <person name="Wilson M."/>
            <person name="Piel J."/>
            <person name="Ashoor H."/>
            <person name="Bougouffa S."/>
            <person name="Bajic V.B."/>
            <person name="Ryu T."/>
            <person name="Ravasi T."/>
            <person name="Bayer T."/>
            <person name="Micklem G."/>
            <person name="Kim H."/>
            <person name="Bhak J."/>
            <person name="Lajeunesse T.C."/>
            <person name="Voolstra C.R."/>
        </authorList>
    </citation>
    <scope>NUCLEOTIDE SEQUENCE [LARGE SCALE GENOMIC DNA]</scope>
    <source>
        <strain evidence="4 5">CCMP2467</strain>
    </source>
</reference>
<keyword evidence="1" id="KW-0963">Cytoplasm</keyword>
<evidence type="ECO:0000256" key="2">
    <source>
        <dbReference type="ARBA" id="ARBA00022679"/>
    </source>
</evidence>
<dbReference type="PANTHER" id="PTHR30098:SF2">
    <property type="entry name" value="LEUCYL_PHENYLALANYL-TRNA--PROTEIN TRANSFERASE"/>
    <property type="match status" value="1"/>
</dbReference>
<accession>A0A1Q9C484</accession>
<gene>
    <name evidence="4" type="ORF">AK812_SmicGene42182</name>
</gene>
<evidence type="ECO:0000313" key="5">
    <source>
        <dbReference type="Proteomes" id="UP000186817"/>
    </source>
</evidence>
<keyword evidence="5" id="KW-1185">Reference proteome</keyword>
<dbReference type="PANTHER" id="PTHR30098">
    <property type="entry name" value="LEUCYL/PHENYLALANYL-TRNA--PROTEIN TRANSFERASE"/>
    <property type="match status" value="1"/>
</dbReference>
<dbReference type="InterPro" id="IPR042203">
    <property type="entry name" value="Leu/Phe-tRNA_Trfase_C"/>
</dbReference>
<evidence type="ECO:0000256" key="3">
    <source>
        <dbReference type="ARBA" id="ARBA00023315"/>
    </source>
</evidence>
<name>A0A1Q9C484_SYMMI</name>
<dbReference type="SUPFAM" id="SSF55729">
    <property type="entry name" value="Acyl-CoA N-acyltransferases (Nat)"/>
    <property type="match status" value="1"/>
</dbReference>
<comment type="caution">
    <text evidence="4">The sequence shown here is derived from an EMBL/GenBank/DDBJ whole genome shotgun (WGS) entry which is preliminary data.</text>
</comment>
<dbReference type="InterPro" id="IPR016181">
    <property type="entry name" value="Acyl_CoA_acyltransferase"/>
</dbReference>
<keyword evidence="2" id="KW-0808">Transferase</keyword>
<proteinExistence type="predicted"/>
<dbReference type="AlphaFoldDB" id="A0A1Q9C484"/>
<dbReference type="InterPro" id="IPR004616">
    <property type="entry name" value="Leu/Phe-tRNA_Trfase"/>
</dbReference>
<dbReference type="GO" id="GO:0030163">
    <property type="term" value="P:protein catabolic process"/>
    <property type="evidence" value="ECO:0007669"/>
    <property type="project" value="InterPro"/>
</dbReference>
<dbReference type="GO" id="GO:0008914">
    <property type="term" value="F:leucyl-tRNA--protein transferase activity"/>
    <property type="evidence" value="ECO:0007669"/>
    <property type="project" value="InterPro"/>
</dbReference>
<evidence type="ECO:0000313" key="4">
    <source>
        <dbReference type="EMBL" id="OLP77727.1"/>
    </source>
</evidence>
<dbReference type="EMBL" id="LSRX01001721">
    <property type="protein sequence ID" value="OLP77727.1"/>
    <property type="molecule type" value="Genomic_DNA"/>
</dbReference>
<dbReference type="GO" id="GO:0005737">
    <property type="term" value="C:cytoplasm"/>
    <property type="evidence" value="ECO:0007669"/>
    <property type="project" value="TreeGrafter"/>
</dbReference>
<sequence>MGFFTITTARRRQREPLPELQPFYGVLDWHNLNRSKHVNKAMRRLGAETPRRYFLYCDRDLEETYKQLDRYQKEQHGENWMTWKYVQAFRRASDDPKINFRLHSIELYDGPRLAQGPAADAPKLIAGEIGYSIGKVYTSLSGFSLRSADGLGWIQLACLGKWLEEKRYAFWRHVAQAFEPRGEHSALLTAKREVNITLHACPGKA</sequence>
<keyword evidence="3" id="KW-0012">Acyltransferase</keyword>
<protein>
    <submittedName>
        <fullName evidence="4">Uncharacterized protein</fullName>
    </submittedName>
</protein>
<dbReference type="Gene3D" id="3.40.630.70">
    <property type="entry name" value="Leucyl/phenylalanyl-tRNA-protein transferase, C-terminal domain"/>
    <property type="match status" value="1"/>
</dbReference>
<organism evidence="4 5">
    <name type="scientific">Symbiodinium microadriaticum</name>
    <name type="common">Dinoflagellate</name>
    <name type="synonym">Zooxanthella microadriatica</name>
    <dbReference type="NCBI Taxonomy" id="2951"/>
    <lineage>
        <taxon>Eukaryota</taxon>
        <taxon>Sar</taxon>
        <taxon>Alveolata</taxon>
        <taxon>Dinophyceae</taxon>
        <taxon>Suessiales</taxon>
        <taxon>Symbiodiniaceae</taxon>
        <taxon>Symbiodinium</taxon>
    </lineage>
</organism>